<comment type="caution">
    <text evidence="1">The sequence shown here is derived from an EMBL/GenBank/DDBJ whole genome shotgun (WGS) entry which is preliminary data.</text>
</comment>
<evidence type="ECO:0000313" key="1">
    <source>
        <dbReference type="EMBL" id="OGN28079.1"/>
    </source>
</evidence>
<gene>
    <name evidence="1" type="ORF">A3A33_04035</name>
</gene>
<proteinExistence type="predicted"/>
<name>A0A1F8GUH3_9BACT</name>
<sequence length="577" mass="67416">MASDQKNCQNCREPFQIQPEDFEFYKKINVPPPTFCWQCRLQRRLMFRNERTLYKRTCDLCSVDMLSMYAPDAPFTIYCRECWFSDKWDPISYGADYDFSKPFFQQFKELLHRVPRMSLYNRNSTNSPFTNMAVESKNVYLAYSIVHCEDVAYSKNIDRSRWIFDSLNVHDSEQCYQNIFGDHNYNSSYLINANNTIASRYSYDLGACQNCLLCTNLRNGTYMIRNQAVTKEAYAEELKKLGSYQVHEAMEKELEERRSNATHKYAEIIRSVNSTGNYLNNVKNARMVFDGYDLEDVAYCFRTFAMKNSMDVSFSGIQSELVYEWITGGTQNYNTKFSTAGLWALSNVEYTDYCGSSSYLLGCTSLRGKEYCIFNKQYDKESFNALREKIIQHMNDMPYVDAQGRSFGYGEFFPYDLSAFAYNETIAQEYFPQKSDEAHMKGFRWQEPATKNYSVTKKPNELPDHIDAVDENMCQEVIGCQHEAQCNEQCTNAFKITPQELQFYKARAVPLPRLCPNCRHFQRIKQMDLLKLYHRSCMCVSGHAHGDQSCPNEFESPYDPDRPEVIYCESCYQAEVV</sequence>
<organism evidence="1 2">
    <name type="scientific">Candidatus Yanofskybacteria bacterium RIFCSPLOWO2_01_FULL_49_25</name>
    <dbReference type="NCBI Taxonomy" id="1802701"/>
    <lineage>
        <taxon>Bacteria</taxon>
        <taxon>Candidatus Yanofskyibacteriota</taxon>
    </lineage>
</organism>
<accession>A0A1F8GUH3</accession>
<dbReference type="STRING" id="1802701.A3A33_04035"/>
<dbReference type="AlphaFoldDB" id="A0A1F8GUH3"/>
<reference evidence="1 2" key="1">
    <citation type="journal article" date="2016" name="Nat. Commun.">
        <title>Thousands of microbial genomes shed light on interconnected biogeochemical processes in an aquifer system.</title>
        <authorList>
            <person name="Anantharaman K."/>
            <person name="Brown C.T."/>
            <person name="Hug L.A."/>
            <person name="Sharon I."/>
            <person name="Castelle C.J."/>
            <person name="Probst A.J."/>
            <person name="Thomas B.C."/>
            <person name="Singh A."/>
            <person name="Wilkins M.J."/>
            <person name="Karaoz U."/>
            <person name="Brodie E.L."/>
            <person name="Williams K.H."/>
            <person name="Hubbard S.S."/>
            <person name="Banfield J.F."/>
        </authorList>
    </citation>
    <scope>NUCLEOTIDE SEQUENCE [LARGE SCALE GENOMIC DNA]</scope>
</reference>
<protein>
    <submittedName>
        <fullName evidence="1">Uncharacterized protein</fullName>
    </submittedName>
</protein>
<evidence type="ECO:0000313" key="2">
    <source>
        <dbReference type="Proteomes" id="UP000179047"/>
    </source>
</evidence>
<dbReference type="Proteomes" id="UP000179047">
    <property type="component" value="Unassembled WGS sequence"/>
</dbReference>
<dbReference type="EMBL" id="MGKP01000024">
    <property type="protein sequence ID" value="OGN28079.1"/>
    <property type="molecule type" value="Genomic_DNA"/>
</dbReference>